<evidence type="ECO:0000313" key="2">
    <source>
        <dbReference type="Proteomes" id="UP000236959"/>
    </source>
</evidence>
<dbReference type="OrthoDB" id="9792678at2"/>
<dbReference type="Pfam" id="PF11010">
    <property type="entry name" value="DUF2848"/>
    <property type="match status" value="1"/>
</dbReference>
<organism evidence="1 2">
    <name type="scientific">Roseibium marinum</name>
    <dbReference type="NCBI Taxonomy" id="281252"/>
    <lineage>
        <taxon>Bacteria</taxon>
        <taxon>Pseudomonadati</taxon>
        <taxon>Pseudomonadota</taxon>
        <taxon>Alphaproteobacteria</taxon>
        <taxon>Hyphomicrobiales</taxon>
        <taxon>Stappiaceae</taxon>
        <taxon>Roseibium</taxon>
    </lineage>
</organism>
<proteinExistence type="predicted"/>
<dbReference type="EMBL" id="PPCN01000008">
    <property type="protein sequence ID" value="POF29648.1"/>
    <property type="molecule type" value="Genomic_DNA"/>
</dbReference>
<keyword evidence="2" id="KW-1185">Reference proteome</keyword>
<gene>
    <name evidence="1" type="ORF">CLV41_10871</name>
</gene>
<dbReference type="Proteomes" id="UP000236959">
    <property type="component" value="Unassembled WGS sequence"/>
</dbReference>
<protein>
    <submittedName>
        <fullName evidence="1">Uncharacterized protein DUF2848</fullName>
    </submittedName>
</protein>
<evidence type="ECO:0000313" key="1">
    <source>
        <dbReference type="EMBL" id="POF29648.1"/>
    </source>
</evidence>
<reference evidence="1 2" key="1">
    <citation type="submission" date="2018-01" db="EMBL/GenBank/DDBJ databases">
        <title>Genomic Encyclopedia of Archaeal and Bacterial Type Strains, Phase II (KMG-II): from individual species to whole genera.</title>
        <authorList>
            <person name="Goeker M."/>
        </authorList>
    </citation>
    <scope>NUCLEOTIDE SEQUENCE [LARGE SCALE GENOMIC DNA]</scope>
    <source>
        <strain evidence="1 2">DSM 17023</strain>
    </source>
</reference>
<dbReference type="AlphaFoldDB" id="A0A2S3UPK8"/>
<dbReference type="RefSeq" id="WP_103223712.1">
    <property type="nucleotide sequence ID" value="NZ_PPCN01000008.1"/>
</dbReference>
<sequence length="217" mass="23217">MQFKTATGVLSCTPDRLIVAGWTGRDRAAVDHHIEELAAIGVPAPSSVPLYYQCAPALLTQEASIQVLGDQSSGEAEPFLLKQDGRIWLGLASDHTDRALETYSVACSKQACAKPVADTLWLLEDVADHLDSLKLQSWIREGGDWVAYQDGTLASILPLQQLIAGADLRDGTAMLCGTLPAIGGVRASAEFKMALEDPVSGQSIAWSYTSTFLEIVS</sequence>
<name>A0A2S3UPK8_9HYPH</name>
<accession>A0A2S3UPK8</accession>
<comment type="caution">
    <text evidence="1">The sequence shown here is derived from an EMBL/GenBank/DDBJ whole genome shotgun (WGS) entry which is preliminary data.</text>
</comment>
<dbReference type="InterPro" id="IPR021269">
    <property type="entry name" value="DUF2848"/>
</dbReference>